<feature type="compositionally biased region" description="Basic and acidic residues" evidence="1">
    <location>
        <begin position="661"/>
        <end position="695"/>
    </location>
</feature>
<dbReference type="InterPro" id="IPR028163">
    <property type="entry name" value="HAUS_6_N"/>
</dbReference>
<dbReference type="AlphaFoldDB" id="A0A9P7MMH7"/>
<accession>A0A9P7MMH7</accession>
<feature type="compositionally biased region" description="Polar residues" evidence="1">
    <location>
        <begin position="25"/>
        <end position="39"/>
    </location>
</feature>
<feature type="region of interest" description="Disordered" evidence="1">
    <location>
        <begin position="646"/>
        <end position="695"/>
    </location>
</feature>
<evidence type="ECO:0000256" key="1">
    <source>
        <dbReference type="SAM" id="MobiDB-lite"/>
    </source>
</evidence>
<sequence>MAAVQPRTRPRLNIAIANSRPKPAATTTSNHDNAENSHATAGFLAPAPPLSVFLTNLRLLNLDLLPDWPDITISTFSTTGVQGQKRRVQCVEWVLVKLFEMWDPEETRTKLSSLFPPHDQIQSINLRAALLRALDAVKKNGFLGRDSVIRKTMLDDCKGERLEEVLSYFSTAVLKRVTEEGVTASGQHSPIAVKLALENRGYDGDNTELQAMNLAHRASLSRLLEDKNKLRYKYRDFAELLNIKERGLARRMEAIQVKEVNGKQDTLSNNAKEEMRRLVRNNWSGNGDWMETLLKGDCHATKESGLLSMPFDRVWRRVRQDRLAEIEDDSRGLLEQLDYRVKLQKERLARWTAFRSSSFGQTAEAPVSPSKRRDPAKIPNRGIDFQFSGHHGLQVGTTSQALGTSQWEWKSKDSQSYDQLLSALKDDLARIKKVDSSALKFLSQKNSHLGTSEDFAGAGFADSGGNVSEMSDLEDEPYKTVIDDVPVRTNRAKLDSLRRHVVKPQISVSELFIQSTSTQTLSSSSPSDEQPVPRQEELLIHPRDELEDLEPIPSPTQDMADDILEAMDHASPSSILHSKPRPALSLAQRTRLSMAGNQSPLLNEEGTELPFRPRVSPNEAEAISPSESGSVKADLEGMDLASRTRLSMAGFEQAQKKAQLKRRESLRRNKALPRKEEIDLAKLDEEGGREDDSRLDHEALTQELIMEEDMEAVFKSRPKMRTSPLGSPAKGW</sequence>
<evidence type="ECO:0000313" key="3">
    <source>
        <dbReference type="EMBL" id="KAG5959723.1"/>
    </source>
</evidence>
<reference evidence="3" key="1">
    <citation type="journal article" date="2020" name="bioRxiv">
        <title>Whole genome comparisons of ergot fungi reveals the divergence and evolution of species within the genus Claviceps are the result of varying mechanisms driving genome evolution and host range expansion.</title>
        <authorList>
            <person name="Wyka S.A."/>
            <person name="Mondo S.J."/>
            <person name="Liu M."/>
            <person name="Dettman J."/>
            <person name="Nalam V."/>
            <person name="Broders K.D."/>
        </authorList>
    </citation>
    <scope>NUCLEOTIDE SEQUENCE</scope>
    <source>
        <strain evidence="3">CCC 1102</strain>
    </source>
</reference>
<evidence type="ECO:0000259" key="2">
    <source>
        <dbReference type="Pfam" id="PF14661"/>
    </source>
</evidence>
<organism evidence="3 4">
    <name type="scientific">Claviceps arundinis</name>
    <dbReference type="NCBI Taxonomy" id="1623583"/>
    <lineage>
        <taxon>Eukaryota</taxon>
        <taxon>Fungi</taxon>
        <taxon>Dikarya</taxon>
        <taxon>Ascomycota</taxon>
        <taxon>Pezizomycotina</taxon>
        <taxon>Sordariomycetes</taxon>
        <taxon>Hypocreomycetidae</taxon>
        <taxon>Hypocreales</taxon>
        <taxon>Clavicipitaceae</taxon>
        <taxon>Claviceps</taxon>
    </lineage>
</organism>
<gene>
    <name evidence="3" type="ORF">E4U56_004801</name>
</gene>
<comment type="caution">
    <text evidence="3">The sequence shown here is derived from an EMBL/GenBank/DDBJ whole genome shotgun (WGS) entry which is preliminary data.</text>
</comment>
<dbReference type="OrthoDB" id="5575722at2759"/>
<protein>
    <recommendedName>
        <fullName evidence="2">HAUS augmin-like complex subunit 6 N-terminal domain-containing protein</fullName>
    </recommendedName>
</protein>
<evidence type="ECO:0000313" key="4">
    <source>
        <dbReference type="Proteomes" id="UP000784919"/>
    </source>
</evidence>
<name>A0A9P7MMH7_9HYPO</name>
<dbReference type="Proteomes" id="UP000784919">
    <property type="component" value="Unassembled WGS sequence"/>
</dbReference>
<proteinExistence type="predicted"/>
<dbReference type="Pfam" id="PF14661">
    <property type="entry name" value="HAUS6_N"/>
    <property type="match status" value="1"/>
</dbReference>
<dbReference type="EMBL" id="SRPS01000319">
    <property type="protein sequence ID" value="KAG5959723.1"/>
    <property type="molecule type" value="Genomic_DNA"/>
</dbReference>
<feature type="region of interest" description="Disordered" evidence="1">
    <location>
        <begin position="1"/>
        <end position="40"/>
    </location>
</feature>
<feature type="region of interest" description="Disordered" evidence="1">
    <location>
        <begin position="713"/>
        <end position="732"/>
    </location>
</feature>
<feature type="domain" description="HAUS augmin-like complex subunit 6 N-terminal" evidence="2">
    <location>
        <begin position="53"/>
        <end position="284"/>
    </location>
</feature>